<evidence type="ECO:0008006" key="4">
    <source>
        <dbReference type="Google" id="ProtNLM"/>
    </source>
</evidence>
<gene>
    <name evidence="2" type="ORF">Fuma_02497</name>
</gene>
<accession>A0A1P8WFP7</accession>
<keyword evidence="1" id="KW-0732">Signal</keyword>
<evidence type="ECO:0000256" key="1">
    <source>
        <dbReference type="SAM" id="SignalP"/>
    </source>
</evidence>
<evidence type="ECO:0000313" key="2">
    <source>
        <dbReference type="EMBL" id="APZ92885.1"/>
    </source>
</evidence>
<feature type="chain" id="PRO_5012998475" description="Alpha/beta hydrolase" evidence="1">
    <location>
        <begin position="24"/>
        <end position="273"/>
    </location>
</feature>
<name>A0A1P8WFP7_9PLAN</name>
<dbReference type="EMBL" id="CP017641">
    <property type="protein sequence ID" value="APZ92885.1"/>
    <property type="molecule type" value="Genomic_DNA"/>
</dbReference>
<dbReference type="Proteomes" id="UP000187735">
    <property type="component" value="Chromosome"/>
</dbReference>
<organism evidence="2 3">
    <name type="scientific">Fuerstiella marisgermanici</name>
    <dbReference type="NCBI Taxonomy" id="1891926"/>
    <lineage>
        <taxon>Bacteria</taxon>
        <taxon>Pseudomonadati</taxon>
        <taxon>Planctomycetota</taxon>
        <taxon>Planctomycetia</taxon>
        <taxon>Planctomycetales</taxon>
        <taxon>Planctomycetaceae</taxon>
        <taxon>Fuerstiella</taxon>
    </lineage>
</organism>
<dbReference type="AlphaFoldDB" id="A0A1P8WFP7"/>
<keyword evidence="3" id="KW-1185">Reference proteome</keyword>
<dbReference type="KEGG" id="fmr:Fuma_02497"/>
<evidence type="ECO:0000313" key="3">
    <source>
        <dbReference type="Proteomes" id="UP000187735"/>
    </source>
</evidence>
<proteinExistence type="predicted"/>
<sequence length="273" mass="30571" precursor="true">MNMRALRIFTVFTVLSGSMYSVADDIQTTSPTSLADGSMVVMRSAKTDATRLLIHFHGDAETVKHAFARSELNAVLVVVNFPGLSTAYSKPFASDPQLFKLIQARAKSAIANTSPAKDVHWEHVMLSSFSAGYGAVREILKTPKYFEQIDGIVAADSIYAGLQQKEPKREVDEANMRDFLRFASLAAQNKKRFVLSHSSQATPYASTTETANYLLASRHLMRNPVDMHLTESMWQTSRAERGQFQVLGFDGTTGKDHMQHLHHIDLLWRRLIH</sequence>
<protein>
    <recommendedName>
        <fullName evidence="4">Alpha/beta hydrolase</fullName>
    </recommendedName>
</protein>
<feature type="signal peptide" evidence="1">
    <location>
        <begin position="1"/>
        <end position="23"/>
    </location>
</feature>
<reference evidence="2 3" key="1">
    <citation type="journal article" date="2016" name="Front. Microbiol.">
        <title>Fuerstia marisgermanicae gen. nov., sp. nov., an Unusual Member of the Phylum Planctomycetes from the German Wadden Sea.</title>
        <authorList>
            <person name="Kohn T."/>
            <person name="Heuer A."/>
            <person name="Jogler M."/>
            <person name="Vollmers J."/>
            <person name="Boedeker C."/>
            <person name="Bunk B."/>
            <person name="Rast P."/>
            <person name="Borchert D."/>
            <person name="Glockner I."/>
            <person name="Freese H.M."/>
            <person name="Klenk H.P."/>
            <person name="Overmann J."/>
            <person name="Kaster A.K."/>
            <person name="Rohde M."/>
            <person name="Wiegand S."/>
            <person name="Jogler C."/>
        </authorList>
    </citation>
    <scope>NUCLEOTIDE SEQUENCE [LARGE SCALE GENOMIC DNA]</scope>
    <source>
        <strain evidence="2 3">NH11</strain>
    </source>
</reference>